<dbReference type="RefSeq" id="WP_192785627.1">
    <property type="nucleotide sequence ID" value="NZ_JADBEK010000001.1"/>
</dbReference>
<keyword evidence="2" id="KW-1185">Reference proteome</keyword>
<dbReference type="EMBL" id="JADBEK010000001">
    <property type="protein sequence ID" value="MBE1584765.1"/>
    <property type="molecule type" value="Genomic_DNA"/>
</dbReference>
<evidence type="ECO:0008006" key="3">
    <source>
        <dbReference type="Google" id="ProtNLM"/>
    </source>
</evidence>
<dbReference type="Proteomes" id="UP000633509">
    <property type="component" value="Unassembled WGS sequence"/>
</dbReference>
<protein>
    <recommendedName>
        <fullName evidence="3">Antitoxin</fullName>
    </recommendedName>
</protein>
<sequence>MLELRESRRRRTLEATSVREATQSVAKTIRIDDVPDETYEALRVQAEAEGLTVADYLRRRLRLITRPTTAEVIERALQRSRENGPTNDDILAAIHKARGA</sequence>
<gene>
    <name evidence="1" type="ORF">H4W80_003023</name>
</gene>
<comment type="caution">
    <text evidence="1">The sequence shown here is derived from an EMBL/GenBank/DDBJ whole genome shotgun (WGS) entry which is preliminary data.</text>
</comment>
<evidence type="ECO:0000313" key="2">
    <source>
        <dbReference type="Proteomes" id="UP000633509"/>
    </source>
</evidence>
<evidence type="ECO:0000313" key="1">
    <source>
        <dbReference type="EMBL" id="MBE1584765.1"/>
    </source>
</evidence>
<reference evidence="1 2" key="1">
    <citation type="submission" date="2020-10" db="EMBL/GenBank/DDBJ databases">
        <title>Sequencing the genomes of 1000 actinobacteria strains.</title>
        <authorList>
            <person name="Klenk H.-P."/>
        </authorList>
    </citation>
    <scope>NUCLEOTIDE SEQUENCE [LARGE SCALE GENOMIC DNA]</scope>
    <source>
        <strain evidence="1 2">DSM 43173</strain>
    </source>
</reference>
<proteinExistence type="predicted"/>
<dbReference type="InterPro" id="IPR010985">
    <property type="entry name" value="Ribbon_hlx_hlx"/>
</dbReference>
<accession>A0ABR9LVS8</accession>
<name>A0ABR9LVS8_9ACTN</name>
<dbReference type="SUPFAM" id="SSF47598">
    <property type="entry name" value="Ribbon-helix-helix"/>
    <property type="match status" value="1"/>
</dbReference>
<organism evidence="1 2">
    <name type="scientific">Nonomuraea angiospora</name>
    <dbReference type="NCBI Taxonomy" id="46172"/>
    <lineage>
        <taxon>Bacteria</taxon>
        <taxon>Bacillati</taxon>
        <taxon>Actinomycetota</taxon>
        <taxon>Actinomycetes</taxon>
        <taxon>Streptosporangiales</taxon>
        <taxon>Streptosporangiaceae</taxon>
        <taxon>Nonomuraea</taxon>
    </lineage>
</organism>